<dbReference type="InterPro" id="IPR005161">
    <property type="entry name" value="Ku_N"/>
</dbReference>
<evidence type="ECO:0000256" key="15">
    <source>
        <dbReference type="ARBA" id="ARBA00023204"/>
    </source>
</evidence>
<evidence type="ECO:0000256" key="5">
    <source>
        <dbReference type="ARBA" id="ARBA00021792"/>
    </source>
</evidence>
<name>A0A4Y9Z9S1_9AGAM</name>
<dbReference type="Gene3D" id="1.25.40.240">
    <property type="entry name" value="Ku, C-terminal domain"/>
    <property type="match status" value="1"/>
</dbReference>
<dbReference type="InterPro" id="IPR036465">
    <property type="entry name" value="vWFA_dom_sf"/>
</dbReference>
<evidence type="ECO:0000256" key="8">
    <source>
        <dbReference type="ARBA" id="ARBA00022763"/>
    </source>
</evidence>
<evidence type="ECO:0000256" key="7">
    <source>
        <dbReference type="ARBA" id="ARBA00022741"/>
    </source>
</evidence>
<evidence type="ECO:0000256" key="2">
    <source>
        <dbReference type="ARBA" id="ARBA00004574"/>
    </source>
</evidence>
<keyword evidence="16" id="KW-0539">Nucleus</keyword>
<dbReference type="InterPro" id="IPR036494">
    <property type="entry name" value="Ku_C_sf"/>
</dbReference>
<evidence type="ECO:0000256" key="4">
    <source>
        <dbReference type="ARBA" id="ARBA00012551"/>
    </source>
</evidence>
<feature type="compositionally biased region" description="Acidic residues" evidence="18">
    <location>
        <begin position="289"/>
        <end position="298"/>
    </location>
</feature>
<keyword evidence="11" id="KW-0067">ATP-binding</keyword>
<evidence type="ECO:0000256" key="11">
    <source>
        <dbReference type="ARBA" id="ARBA00022840"/>
    </source>
</evidence>
<dbReference type="GO" id="GO:0042162">
    <property type="term" value="F:telomeric DNA binding"/>
    <property type="evidence" value="ECO:0007669"/>
    <property type="project" value="InterPro"/>
</dbReference>
<evidence type="ECO:0000256" key="10">
    <source>
        <dbReference type="ARBA" id="ARBA00022806"/>
    </source>
</evidence>
<dbReference type="Pfam" id="PF08785">
    <property type="entry name" value="Ku_PK_bind"/>
    <property type="match status" value="1"/>
</dbReference>
<dbReference type="Gene3D" id="2.40.290.10">
    <property type="match status" value="1"/>
</dbReference>
<dbReference type="GO" id="GO:0003690">
    <property type="term" value="F:double-stranded DNA binding"/>
    <property type="evidence" value="ECO:0007669"/>
    <property type="project" value="TreeGrafter"/>
</dbReference>
<dbReference type="GO" id="GO:0005524">
    <property type="term" value="F:ATP binding"/>
    <property type="evidence" value="ECO:0007669"/>
    <property type="project" value="UniProtKB-KW"/>
</dbReference>
<keyword evidence="15" id="KW-0234">DNA repair</keyword>
<dbReference type="GO" id="GO:0003678">
    <property type="term" value="F:DNA helicase activity"/>
    <property type="evidence" value="ECO:0007669"/>
    <property type="project" value="UniProtKB-EC"/>
</dbReference>
<accession>A0A4Y9Z9S1</accession>
<feature type="region of interest" description="Disordered" evidence="18">
    <location>
        <begin position="280"/>
        <end position="301"/>
    </location>
</feature>
<feature type="compositionally biased region" description="Basic and acidic residues" evidence="18">
    <location>
        <begin position="338"/>
        <end position="348"/>
    </location>
</feature>
<evidence type="ECO:0000256" key="18">
    <source>
        <dbReference type="SAM" id="MobiDB-lite"/>
    </source>
</evidence>
<dbReference type="EC" id="3.6.4.12" evidence="4"/>
<feature type="region of interest" description="Disordered" evidence="18">
    <location>
        <begin position="321"/>
        <end position="348"/>
    </location>
</feature>
<dbReference type="InterPro" id="IPR016194">
    <property type="entry name" value="SPOC-like_C_dom_sf"/>
</dbReference>
<keyword evidence="8" id="KW-0227">DNA damage</keyword>
<evidence type="ECO:0000256" key="12">
    <source>
        <dbReference type="ARBA" id="ARBA00022895"/>
    </source>
</evidence>
<evidence type="ECO:0000313" key="20">
    <source>
        <dbReference type="EMBL" id="TFY70558.1"/>
    </source>
</evidence>
<comment type="caution">
    <text evidence="20">The sequence shown here is derived from an EMBL/GenBank/DDBJ whole genome shotgun (WGS) entry which is preliminary data.</text>
</comment>
<evidence type="ECO:0000313" key="21">
    <source>
        <dbReference type="Proteomes" id="UP000298327"/>
    </source>
</evidence>
<feature type="compositionally biased region" description="Low complexity" evidence="18">
    <location>
        <begin position="629"/>
        <end position="653"/>
    </location>
</feature>
<proteinExistence type="inferred from homology"/>
<keyword evidence="10" id="KW-0347">Helicase</keyword>
<dbReference type="InterPro" id="IPR006164">
    <property type="entry name" value="DNA_bd_Ku70/Ku80"/>
</dbReference>
<keyword evidence="14" id="KW-0233">DNA recombination</keyword>
<dbReference type="FunFam" id="1.10.1600.10:FF:000002">
    <property type="entry name" value="X-ray repair cross-complementing protein 5"/>
    <property type="match status" value="1"/>
</dbReference>
<dbReference type="SUPFAM" id="SSF53300">
    <property type="entry name" value="vWA-like"/>
    <property type="match status" value="1"/>
</dbReference>
<dbReference type="FunFam" id="3.40.50.410:FF:000073">
    <property type="entry name" value="ATP-dependent DNA helicase II subunit 2"/>
    <property type="match status" value="1"/>
</dbReference>
<gene>
    <name evidence="20" type="ORF">EVG20_g2434</name>
</gene>
<dbReference type="SUPFAM" id="SSF101420">
    <property type="entry name" value="C-terminal domain of Ku80"/>
    <property type="match status" value="1"/>
</dbReference>
<evidence type="ECO:0000259" key="19">
    <source>
        <dbReference type="SMART" id="SM00559"/>
    </source>
</evidence>
<dbReference type="PANTHER" id="PTHR12604:SF4">
    <property type="entry name" value="X-RAY REPAIR CROSS-COMPLEMENTING PROTEIN 5"/>
    <property type="match status" value="1"/>
</dbReference>
<dbReference type="GO" id="GO:0000781">
    <property type="term" value="C:chromosome, telomeric region"/>
    <property type="evidence" value="ECO:0007669"/>
    <property type="project" value="UniProtKB-SubCell"/>
</dbReference>
<keyword evidence="9" id="KW-0378">Hydrolase</keyword>
<protein>
    <recommendedName>
        <fullName evidence="5">ATP-dependent DNA helicase II subunit 2</fullName>
        <ecNumber evidence="4">3.6.4.12</ecNumber>
    </recommendedName>
    <alternativeName>
        <fullName evidence="17">ATP-dependent DNA helicase II subunit Ku80</fullName>
    </alternativeName>
</protein>
<keyword evidence="7" id="KW-0547">Nucleotide-binding</keyword>
<dbReference type="GO" id="GO:0003684">
    <property type="term" value="F:damaged DNA binding"/>
    <property type="evidence" value="ECO:0007669"/>
    <property type="project" value="InterPro"/>
</dbReference>
<organism evidence="20 21">
    <name type="scientific">Dentipellis fragilis</name>
    <dbReference type="NCBI Taxonomy" id="205917"/>
    <lineage>
        <taxon>Eukaryota</taxon>
        <taxon>Fungi</taxon>
        <taxon>Dikarya</taxon>
        <taxon>Basidiomycota</taxon>
        <taxon>Agaricomycotina</taxon>
        <taxon>Agaricomycetes</taxon>
        <taxon>Russulales</taxon>
        <taxon>Hericiaceae</taxon>
        <taxon>Dentipellis</taxon>
    </lineage>
</organism>
<dbReference type="SUPFAM" id="SSF100939">
    <property type="entry name" value="SPOC domain-like"/>
    <property type="match status" value="1"/>
</dbReference>
<dbReference type="OrthoDB" id="30826at2759"/>
<dbReference type="Pfam" id="PF03731">
    <property type="entry name" value="Ku_N"/>
    <property type="match status" value="1"/>
</dbReference>
<dbReference type="InterPro" id="IPR014893">
    <property type="entry name" value="Ku_PK_bind"/>
</dbReference>
<reference evidence="20 21" key="1">
    <citation type="submission" date="2019-02" db="EMBL/GenBank/DDBJ databases">
        <title>Genome sequencing of the rare red list fungi Dentipellis fragilis.</title>
        <authorList>
            <person name="Buettner E."/>
            <person name="Kellner H."/>
        </authorList>
    </citation>
    <scope>NUCLEOTIDE SEQUENCE [LARGE SCALE GENOMIC DNA]</scope>
    <source>
        <strain evidence="20 21">DSM 105465</strain>
    </source>
</reference>
<dbReference type="Gene3D" id="1.10.1600.10">
    <property type="match status" value="1"/>
</dbReference>
<dbReference type="STRING" id="205917.A0A4Y9Z9S1"/>
<dbReference type="AlphaFoldDB" id="A0A4Y9Z9S1"/>
<evidence type="ECO:0000256" key="3">
    <source>
        <dbReference type="ARBA" id="ARBA00007726"/>
    </source>
</evidence>
<evidence type="ECO:0000256" key="13">
    <source>
        <dbReference type="ARBA" id="ARBA00023125"/>
    </source>
</evidence>
<comment type="subcellular location">
    <subcellularLocation>
        <location evidence="2">Chromosome</location>
        <location evidence="2">Telomere</location>
    </subcellularLocation>
    <subcellularLocation>
        <location evidence="1">Nucleus</location>
    </subcellularLocation>
</comment>
<sequence length="935" mass="105504">MAAQRAGYTVTMFLVDVSPSMGKTRIVELPDGPNGELRDMEMTHLEWALQFVMLKIQEMIFNGRKTDQCGVILFGTDETENCINQTNGGYEHVSEYVPVGQPNANTLSKLAALRPSEETHGDPIDALIVGIETQDRYLSKKKTWTRKIVLLTDGESPIEVEDWKATVKKMQVLDVGLTIVGVDFDDEEIEFHEEDKPHIKRENEAFYQKLTEALPTSVIGTLALALEEVSRPEIKQTRSTLMGTVLRLGDPENDPLESMEIVIKTSKCTALARPKGWKRFAPKETTEPHEDEDEDMDGETEKKNVWTELKMRTEYYIDTTGGEHREDDENEDEDVEDKMDVDGEEKKQAMKVEKEDLVKGFKYGSTFVPCPDGQFERLTTRKGIEICGFFAKSGFRREYPMGEIQYIWADPVQPQQQVALSSLVQAMEKQRTLAIARWVGRDGSDPKMGVLYPCEFERVDCLLWAQMPFADDLRKYTFSPLENLVNKKGEKVIKHPYIPTDDQVKTMEKFVDAMDLMDAGEKNEDGKRDAWFDPRLSYNPAIHRTKQALFHSAVVQDLATNPLPPPHPELTKYFEPPRRVLKRVRGAVEECKTAFKVKEVPKRVARTRKDEHVHAQDEDEELLLDRVPKPATQRQTQPQRTLTRSPTTPRVTRIQLKRNDNDSESETESEDDDMELLLASKGKGKAASPKLPTPSASPEGSPQPDPGRAPGRIVGTTAPLKDFQRNIAQGDIVSKAVEDMGWAVKDVVMRPFSARRHREMKECLRALRAVCSQEDEIDAWNSIMQDLKEACLSDPGNVVFWEEMRKERRTLGLIGKSEARKLGGKSGVSDAAAEAVILGAVIICDCYQPLPVPVLLPSYNDYSGRFSSIAYLCMALAWGNGGPGRYQVVASEPRVDVVESLFPDAVMFNLIDRYLYDISEANEASDSELRTNEVA</sequence>
<dbReference type="InterPro" id="IPR024193">
    <property type="entry name" value="Ku80"/>
</dbReference>
<evidence type="ECO:0000256" key="9">
    <source>
        <dbReference type="ARBA" id="ARBA00022801"/>
    </source>
</evidence>
<evidence type="ECO:0000256" key="6">
    <source>
        <dbReference type="ARBA" id="ARBA00022454"/>
    </source>
</evidence>
<dbReference type="GO" id="GO:0016787">
    <property type="term" value="F:hydrolase activity"/>
    <property type="evidence" value="ECO:0007669"/>
    <property type="project" value="UniProtKB-KW"/>
</dbReference>
<evidence type="ECO:0000256" key="17">
    <source>
        <dbReference type="ARBA" id="ARBA00031847"/>
    </source>
</evidence>
<dbReference type="CDD" id="cd00873">
    <property type="entry name" value="KU80"/>
    <property type="match status" value="1"/>
</dbReference>
<dbReference type="SMART" id="SM00559">
    <property type="entry name" value="Ku78"/>
    <property type="match status" value="1"/>
</dbReference>
<evidence type="ECO:0000256" key="16">
    <source>
        <dbReference type="ARBA" id="ARBA00023242"/>
    </source>
</evidence>
<evidence type="ECO:0000256" key="14">
    <source>
        <dbReference type="ARBA" id="ARBA00023172"/>
    </source>
</evidence>
<feature type="compositionally biased region" description="Acidic residues" evidence="18">
    <location>
        <begin position="662"/>
        <end position="675"/>
    </location>
</feature>
<evidence type="ECO:0000256" key="1">
    <source>
        <dbReference type="ARBA" id="ARBA00004123"/>
    </source>
</evidence>
<feature type="compositionally biased region" description="Acidic residues" evidence="18">
    <location>
        <begin position="328"/>
        <end position="337"/>
    </location>
</feature>
<keyword evidence="12" id="KW-0779">Telomere</keyword>
<dbReference type="Proteomes" id="UP000298327">
    <property type="component" value="Unassembled WGS sequence"/>
</dbReference>
<feature type="compositionally biased region" description="Basic and acidic residues" evidence="18">
    <location>
        <begin position="603"/>
        <end position="616"/>
    </location>
</feature>
<keyword evidence="13" id="KW-0238">DNA-binding</keyword>
<feature type="compositionally biased region" description="Low complexity" evidence="18">
    <location>
        <begin position="676"/>
        <end position="690"/>
    </location>
</feature>
<feature type="domain" description="Ku" evidence="19">
    <location>
        <begin position="349"/>
        <end position="484"/>
    </location>
</feature>
<dbReference type="GO" id="GO:0043564">
    <property type="term" value="C:Ku70:Ku80 complex"/>
    <property type="evidence" value="ECO:0007669"/>
    <property type="project" value="InterPro"/>
</dbReference>
<dbReference type="EMBL" id="SEOQ01000095">
    <property type="protein sequence ID" value="TFY70558.1"/>
    <property type="molecule type" value="Genomic_DNA"/>
</dbReference>
<dbReference type="GO" id="GO:0006303">
    <property type="term" value="P:double-strand break repair via nonhomologous end joining"/>
    <property type="evidence" value="ECO:0007669"/>
    <property type="project" value="InterPro"/>
</dbReference>
<dbReference type="Pfam" id="PF02735">
    <property type="entry name" value="Ku"/>
    <property type="match status" value="1"/>
</dbReference>
<dbReference type="PANTHER" id="PTHR12604">
    <property type="entry name" value="KU AUTOANTIGEN DNA HELICASE"/>
    <property type="match status" value="1"/>
</dbReference>
<dbReference type="GO" id="GO:0006310">
    <property type="term" value="P:DNA recombination"/>
    <property type="evidence" value="ECO:0007669"/>
    <property type="project" value="UniProtKB-KW"/>
</dbReference>
<comment type="similarity">
    <text evidence="3">Belongs to the ku80 family.</text>
</comment>
<dbReference type="GO" id="GO:0000723">
    <property type="term" value="P:telomere maintenance"/>
    <property type="evidence" value="ECO:0007669"/>
    <property type="project" value="InterPro"/>
</dbReference>
<dbReference type="Gene3D" id="3.40.50.410">
    <property type="entry name" value="von Willebrand factor, type A domain"/>
    <property type="match status" value="1"/>
</dbReference>
<feature type="region of interest" description="Disordered" evidence="18">
    <location>
        <begin position="603"/>
        <end position="714"/>
    </location>
</feature>
<keyword evidence="6" id="KW-0158">Chromosome</keyword>
<keyword evidence="21" id="KW-1185">Reference proteome</keyword>